<keyword evidence="1" id="KW-0812">Transmembrane</keyword>
<evidence type="ECO:0000313" key="2">
    <source>
        <dbReference type="EMBL" id="MPN51179.1"/>
    </source>
</evidence>
<dbReference type="EMBL" id="VSSQ01116022">
    <property type="protein sequence ID" value="MPN51179.1"/>
    <property type="molecule type" value="Genomic_DNA"/>
</dbReference>
<name>A0A645IL34_9ZZZZ</name>
<protein>
    <submittedName>
        <fullName evidence="2">Uncharacterized protein</fullName>
    </submittedName>
</protein>
<proteinExistence type="predicted"/>
<gene>
    <name evidence="2" type="ORF">SDC9_198821</name>
</gene>
<organism evidence="2">
    <name type="scientific">bioreactor metagenome</name>
    <dbReference type="NCBI Taxonomy" id="1076179"/>
    <lineage>
        <taxon>unclassified sequences</taxon>
        <taxon>metagenomes</taxon>
        <taxon>ecological metagenomes</taxon>
    </lineage>
</organism>
<dbReference type="AlphaFoldDB" id="A0A645IL34"/>
<keyword evidence="1" id="KW-1133">Transmembrane helix</keyword>
<keyword evidence="1" id="KW-0472">Membrane</keyword>
<comment type="caution">
    <text evidence="2">The sequence shown here is derived from an EMBL/GenBank/DDBJ whole genome shotgun (WGS) entry which is preliminary data.</text>
</comment>
<reference evidence="2" key="1">
    <citation type="submission" date="2019-08" db="EMBL/GenBank/DDBJ databases">
        <authorList>
            <person name="Kucharzyk K."/>
            <person name="Murdoch R.W."/>
            <person name="Higgins S."/>
            <person name="Loffler F."/>
        </authorList>
    </citation>
    <scope>NUCLEOTIDE SEQUENCE</scope>
</reference>
<evidence type="ECO:0000256" key="1">
    <source>
        <dbReference type="SAM" id="Phobius"/>
    </source>
</evidence>
<accession>A0A645IL34</accession>
<sequence>MNLTVKTMNYFIANSYLALTVKYIIIYIFYITQCS</sequence>
<feature type="transmembrane region" description="Helical" evidence="1">
    <location>
        <begin position="12"/>
        <end position="31"/>
    </location>
</feature>